<name>A0A7M7P5S6_STRPU</name>
<dbReference type="Gene3D" id="1.10.1450.10">
    <property type="entry name" value="Tetraspanin"/>
    <property type="match status" value="1"/>
</dbReference>
<evidence type="ECO:0000256" key="1">
    <source>
        <dbReference type="ARBA" id="ARBA00004141"/>
    </source>
</evidence>
<dbReference type="InterPro" id="IPR008952">
    <property type="entry name" value="Tetraspanin_EC2_sf"/>
</dbReference>
<dbReference type="Pfam" id="PF00335">
    <property type="entry name" value="Tetraspanin"/>
    <property type="match status" value="1"/>
</dbReference>
<evidence type="ECO:0000256" key="5">
    <source>
        <dbReference type="ARBA" id="ARBA00023136"/>
    </source>
</evidence>
<dbReference type="PRINTS" id="PR00259">
    <property type="entry name" value="TMFOUR"/>
</dbReference>
<evidence type="ECO:0000313" key="7">
    <source>
        <dbReference type="EnsemblMetazoa" id="XP_030845565"/>
    </source>
</evidence>
<evidence type="ECO:0000313" key="8">
    <source>
        <dbReference type="Proteomes" id="UP000007110"/>
    </source>
</evidence>
<organism evidence="7 8">
    <name type="scientific">Strongylocentrotus purpuratus</name>
    <name type="common">Purple sea urchin</name>
    <dbReference type="NCBI Taxonomy" id="7668"/>
    <lineage>
        <taxon>Eukaryota</taxon>
        <taxon>Metazoa</taxon>
        <taxon>Echinodermata</taxon>
        <taxon>Eleutherozoa</taxon>
        <taxon>Echinozoa</taxon>
        <taxon>Echinoidea</taxon>
        <taxon>Euechinoidea</taxon>
        <taxon>Echinacea</taxon>
        <taxon>Camarodonta</taxon>
        <taxon>Echinidea</taxon>
        <taxon>Strongylocentrotidae</taxon>
        <taxon>Strongylocentrotus</taxon>
    </lineage>
</organism>
<dbReference type="GeneID" id="592232"/>
<keyword evidence="3 6" id="KW-0812">Transmembrane</keyword>
<reference evidence="8" key="1">
    <citation type="submission" date="2015-02" db="EMBL/GenBank/DDBJ databases">
        <title>Genome sequencing for Strongylocentrotus purpuratus.</title>
        <authorList>
            <person name="Murali S."/>
            <person name="Liu Y."/>
            <person name="Vee V."/>
            <person name="English A."/>
            <person name="Wang M."/>
            <person name="Skinner E."/>
            <person name="Han Y."/>
            <person name="Muzny D.M."/>
            <person name="Worley K.C."/>
            <person name="Gibbs R.A."/>
        </authorList>
    </citation>
    <scope>NUCLEOTIDE SEQUENCE</scope>
</reference>
<feature type="transmembrane region" description="Helical" evidence="6">
    <location>
        <begin position="51"/>
        <end position="74"/>
    </location>
</feature>
<proteinExistence type="inferred from homology"/>
<accession>A0A7M7P5S6</accession>
<feature type="transmembrane region" description="Helical" evidence="6">
    <location>
        <begin position="86"/>
        <end position="108"/>
    </location>
</feature>
<dbReference type="GO" id="GO:0005886">
    <property type="term" value="C:plasma membrane"/>
    <property type="evidence" value="ECO:0000318"/>
    <property type="project" value="GO_Central"/>
</dbReference>
<dbReference type="InterPro" id="IPR018499">
    <property type="entry name" value="Tetraspanin/Peripherin"/>
</dbReference>
<dbReference type="OrthoDB" id="438211at2759"/>
<dbReference type="Proteomes" id="UP000007110">
    <property type="component" value="Unassembled WGS sequence"/>
</dbReference>
<dbReference type="InterPro" id="IPR000301">
    <property type="entry name" value="Tetraspanin_animals"/>
</dbReference>
<dbReference type="PIRSF" id="PIRSF002419">
    <property type="entry name" value="Tetraspanin"/>
    <property type="match status" value="1"/>
</dbReference>
<dbReference type="OMA" id="SCCVINF"/>
<sequence length="248" mass="26606">MVAGCGPKIAKLFLFILNFCVWAAGIVLISIGSWITARQQEYTDLFAEDTILIVTGITIGVGCFIFLVGFCGCCGALKEGTFLLKLYFFFMVLIILLEITAGILAFVFDDELEASMIEGMTYTITNTYPTTDASKESVDGIQNSFDCCGATGYADYANSLNFPSNLAVPESCCVDGASVSQCQTGTKGNPTFPTLVNSQGCVDASIDDIQDNYLIIGAVCLALLVFEILTLVFTCCVISEIGNQVEPF</sequence>
<evidence type="ECO:0000256" key="2">
    <source>
        <dbReference type="ARBA" id="ARBA00006840"/>
    </source>
</evidence>
<evidence type="ECO:0000256" key="6">
    <source>
        <dbReference type="RuleBase" id="RU361218"/>
    </source>
</evidence>
<keyword evidence="4 6" id="KW-1133">Transmembrane helix</keyword>
<dbReference type="PANTHER" id="PTHR19282">
    <property type="entry name" value="TETRASPANIN"/>
    <property type="match status" value="1"/>
</dbReference>
<dbReference type="PANTHER" id="PTHR19282:SF519">
    <property type="entry name" value="TETRASPANIN"/>
    <property type="match status" value="1"/>
</dbReference>
<dbReference type="AlphaFoldDB" id="A0A7M7P5S6"/>
<keyword evidence="8" id="KW-1185">Reference proteome</keyword>
<dbReference type="SUPFAM" id="SSF48652">
    <property type="entry name" value="Tetraspanin"/>
    <property type="match status" value="1"/>
</dbReference>
<evidence type="ECO:0000256" key="4">
    <source>
        <dbReference type="ARBA" id="ARBA00022989"/>
    </source>
</evidence>
<dbReference type="EnsemblMetazoa" id="XM_030989705">
    <property type="protein sequence ID" value="XP_030845565"/>
    <property type="gene ID" value="LOC592232"/>
</dbReference>
<feature type="transmembrane region" description="Helical" evidence="6">
    <location>
        <begin position="213"/>
        <end position="238"/>
    </location>
</feature>
<protein>
    <recommendedName>
        <fullName evidence="6">Tetraspanin</fullName>
    </recommendedName>
</protein>
<reference evidence="7" key="2">
    <citation type="submission" date="2021-01" db="UniProtKB">
        <authorList>
            <consortium name="EnsemblMetazoa"/>
        </authorList>
    </citation>
    <scope>IDENTIFICATION</scope>
</reference>
<feature type="transmembrane region" description="Helical" evidence="6">
    <location>
        <begin position="12"/>
        <end position="31"/>
    </location>
</feature>
<evidence type="ECO:0000256" key="3">
    <source>
        <dbReference type="ARBA" id="ARBA00022692"/>
    </source>
</evidence>
<keyword evidence="5 6" id="KW-0472">Membrane</keyword>
<dbReference type="RefSeq" id="XP_030845565.1">
    <property type="nucleotide sequence ID" value="XM_030989705.1"/>
</dbReference>
<comment type="similarity">
    <text evidence="2 6">Belongs to the tetraspanin (TM4SF) family.</text>
</comment>
<comment type="subcellular location">
    <subcellularLocation>
        <location evidence="1 6">Membrane</location>
        <topology evidence="1 6">Multi-pass membrane protein</topology>
    </subcellularLocation>
</comment>
<dbReference type="InParanoid" id="A0A7M7P5S6"/>